<evidence type="ECO:0000313" key="2">
    <source>
        <dbReference type="WBParaSite" id="JU765_v2.g4229.t1"/>
    </source>
</evidence>
<dbReference type="Proteomes" id="UP000887576">
    <property type="component" value="Unplaced"/>
</dbReference>
<dbReference type="WBParaSite" id="JU765_v2.g4229.t1">
    <property type="protein sequence ID" value="JU765_v2.g4229.t1"/>
    <property type="gene ID" value="JU765_v2.g4229"/>
</dbReference>
<accession>A0AC34R833</accession>
<name>A0AC34R833_9BILA</name>
<proteinExistence type="predicted"/>
<evidence type="ECO:0000313" key="1">
    <source>
        <dbReference type="Proteomes" id="UP000887576"/>
    </source>
</evidence>
<organism evidence="1 2">
    <name type="scientific">Panagrolaimus sp. JU765</name>
    <dbReference type="NCBI Taxonomy" id="591449"/>
    <lineage>
        <taxon>Eukaryota</taxon>
        <taxon>Metazoa</taxon>
        <taxon>Ecdysozoa</taxon>
        <taxon>Nematoda</taxon>
        <taxon>Chromadorea</taxon>
        <taxon>Rhabditida</taxon>
        <taxon>Tylenchina</taxon>
        <taxon>Panagrolaimomorpha</taxon>
        <taxon>Panagrolaimoidea</taxon>
        <taxon>Panagrolaimidae</taxon>
        <taxon>Panagrolaimus</taxon>
    </lineage>
</organism>
<protein>
    <submittedName>
        <fullName evidence="2">Vacuolar ATP synthase subunit E</fullName>
    </submittedName>
</protein>
<sequence length="244" mass="28075">MSFIREDPIDEFELDGVQPQELYKDAEKALLKPIIAHILAEANDKADEIDLKGLEEFRAEKRRFFKEQKAKIDHFYERKHKQVDTANRVYHSNKVNESRIQMLLARDKLLKEVFNEAREDLRKISGDKNRYPHILKGLIMQGLLQLMEPKVVLRCRKEDEKIVSGILKTVAEEQEKACGIKPKIVLDPTPLPDNIAGGVELYARDSRIMVSSTLESRLGLIADQIVPQIRTALFGPNPNRAFFD</sequence>
<reference evidence="2" key="1">
    <citation type="submission" date="2022-11" db="UniProtKB">
        <authorList>
            <consortium name="WormBaseParasite"/>
        </authorList>
    </citation>
    <scope>IDENTIFICATION</scope>
</reference>